<protein>
    <recommendedName>
        <fullName evidence="3">Rna-directed dna polymerase from mobile element jockey-like</fullName>
    </recommendedName>
</protein>
<dbReference type="OrthoDB" id="416454at2759"/>
<dbReference type="EMBL" id="QRBI01000106">
    <property type="protein sequence ID" value="RMC13427.1"/>
    <property type="molecule type" value="Genomic_DNA"/>
</dbReference>
<evidence type="ECO:0008006" key="3">
    <source>
        <dbReference type="Google" id="ProtNLM"/>
    </source>
</evidence>
<dbReference type="AlphaFoldDB" id="A0A3M0L2A7"/>
<gene>
    <name evidence="1" type="ORF">DUI87_10965</name>
</gene>
<comment type="caution">
    <text evidence="1">The sequence shown here is derived from an EMBL/GenBank/DDBJ whole genome shotgun (WGS) entry which is preliminary data.</text>
</comment>
<accession>A0A3M0L2A7</accession>
<sequence>METSDKWCPGGSVLRLILFNIFVGNMDSGIKENLNKSADSTRLCGTADKAKGKDAIQRDLDVFERWTNVKLMKFNKVKCETPPELLRTFRVSQEKKDMELLEQVERRAGS</sequence>
<keyword evidence="2" id="KW-1185">Reference proteome</keyword>
<organism evidence="1 2">
    <name type="scientific">Hirundo rustica rustica</name>
    <dbReference type="NCBI Taxonomy" id="333673"/>
    <lineage>
        <taxon>Eukaryota</taxon>
        <taxon>Metazoa</taxon>
        <taxon>Chordata</taxon>
        <taxon>Craniata</taxon>
        <taxon>Vertebrata</taxon>
        <taxon>Euteleostomi</taxon>
        <taxon>Archelosauria</taxon>
        <taxon>Archosauria</taxon>
        <taxon>Dinosauria</taxon>
        <taxon>Saurischia</taxon>
        <taxon>Theropoda</taxon>
        <taxon>Coelurosauria</taxon>
        <taxon>Aves</taxon>
        <taxon>Neognathae</taxon>
        <taxon>Neoaves</taxon>
        <taxon>Telluraves</taxon>
        <taxon>Australaves</taxon>
        <taxon>Passeriformes</taxon>
        <taxon>Sylvioidea</taxon>
        <taxon>Hirundinidae</taxon>
        <taxon>Hirundo</taxon>
    </lineage>
</organism>
<evidence type="ECO:0000313" key="2">
    <source>
        <dbReference type="Proteomes" id="UP000269221"/>
    </source>
</evidence>
<name>A0A3M0L2A7_HIRRU</name>
<reference evidence="1 2" key="1">
    <citation type="submission" date="2018-07" db="EMBL/GenBank/DDBJ databases">
        <title>A high quality draft genome assembly of the barn swallow (H. rustica rustica).</title>
        <authorList>
            <person name="Formenti G."/>
            <person name="Chiara M."/>
            <person name="Poveda L."/>
            <person name="Francoijs K.-J."/>
            <person name="Bonisoli-Alquati A."/>
            <person name="Canova L."/>
            <person name="Gianfranceschi L."/>
            <person name="Horner D.S."/>
            <person name="Saino N."/>
        </authorList>
    </citation>
    <scope>NUCLEOTIDE SEQUENCE [LARGE SCALE GENOMIC DNA]</scope>
    <source>
        <strain evidence="1">Chelidonia</strain>
        <tissue evidence="1">Blood</tissue>
    </source>
</reference>
<evidence type="ECO:0000313" key="1">
    <source>
        <dbReference type="EMBL" id="RMC13427.1"/>
    </source>
</evidence>
<dbReference type="Proteomes" id="UP000269221">
    <property type="component" value="Unassembled WGS sequence"/>
</dbReference>
<proteinExistence type="predicted"/>